<sequence length="40" mass="4758">MLDFIRKRKRQKNSKQANQTVKKKQRSYNESAPMMDASLT</sequence>
<proteinExistence type="predicted"/>
<gene>
    <name evidence="2" type="ORF">EVA_10087</name>
</gene>
<dbReference type="AlphaFoldDB" id="J9G3L5"/>
<reference evidence="2" key="1">
    <citation type="journal article" date="2012" name="PLoS ONE">
        <title>Gene sets for utilization of primary and secondary nutrition supplies in the distal gut of endangered iberian lynx.</title>
        <authorList>
            <person name="Alcaide M."/>
            <person name="Messina E."/>
            <person name="Richter M."/>
            <person name="Bargiela R."/>
            <person name="Peplies J."/>
            <person name="Huws S.A."/>
            <person name="Newbold C.J."/>
            <person name="Golyshin P.N."/>
            <person name="Simon M.A."/>
            <person name="Lopez G."/>
            <person name="Yakimov M.M."/>
            <person name="Ferrer M."/>
        </authorList>
    </citation>
    <scope>NUCLEOTIDE SEQUENCE</scope>
</reference>
<protein>
    <submittedName>
        <fullName evidence="2">Uncharacterized protein</fullName>
    </submittedName>
</protein>
<name>J9G3L5_9ZZZZ</name>
<feature type="compositionally biased region" description="Basic residues" evidence="1">
    <location>
        <begin position="1"/>
        <end position="13"/>
    </location>
</feature>
<evidence type="ECO:0000256" key="1">
    <source>
        <dbReference type="SAM" id="MobiDB-lite"/>
    </source>
</evidence>
<dbReference type="EMBL" id="AMCI01002809">
    <property type="protein sequence ID" value="EJX01807.1"/>
    <property type="molecule type" value="Genomic_DNA"/>
</dbReference>
<organism evidence="2">
    <name type="scientific">gut metagenome</name>
    <dbReference type="NCBI Taxonomy" id="749906"/>
    <lineage>
        <taxon>unclassified sequences</taxon>
        <taxon>metagenomes</taxon>
        <taxon>organismal metagenomes</taxon>
    </lineage>
</organism>
<accession>J9G3L5</accession>
<comment type="caution">
    <text evidence="2">The sequence shown here is derived from an EMBL/GenBank/DDBJ whole genome shotgun (WGS) entry which is preliminary data.</text>
</comment>
<evidence type="ECO:0000313" key="2">
    <source>
        <dbReference type="EMBL" id="EJX01807.1"/>
    </source>
</evidence>
<feature type="region of interest" description="Disordered" evidence="1">
    <location>
        <begin position="1"/>
        <end position="40"/>
    </location>
</feature>